<sequence length="401" mass="45896">MKESLGDGLKALKTKVNAVAKLKTINRVTHWGLQELIYPPTIHEVSLSQIDSLNKAREIEGLHHRELDLFIKQFEEALSIPDLTRAMEKANRLLAKLSTNLKFEETNLNTIFDNNAEWVGENLKTISNGQELKGFILGVTRFDYDLRLAQSAAHALASAMTRCLEKYYSTLSASQLSYPAFLRRLQHLDRICELIKATDAHYMQCKQQVKMHIQSAKTNPEIRKQYQQILKESQEAQKKKTEAKKYSKKKLIQAFRDNIIGENKEWLAAVTFDWAVEKMRVKQEQLEAKAKSNPRYSEANTVADNLCKTLQQLRRDYFDESKIADAATLRTKYAQLILDAHTELDKHRGVKKYIADAVIRVHGTVGTCLPFFKAPRTDSHKKLDDLLRDLDAIDIPQTAPS</sequence>
<dbReference type="PATRIC" id="fig|448.7.peg.1955"/>
<evidence type="ECO:0000313" key="3">
    <source>
        <dbReference type="Proteomes" id="UP000054773"/>
    </source>
</evidence>
<name>A0A0W0TKL9_LEGER</name>
<dbReference type="AlphaFoldDB" id="A0A0W0TKL9"/>
<dbReference type="Proteomes" id="UP000054773">
    <property type="component" value="Unassembled WGS sequence"/>
</dbReference>
<organism evidence="2 3">
    <name type="scientific">Legionella erythra</name>
    <dbReference type="NCBI Taxonomy" id="448"/>
    <lineage>
        <taxon>Bacteria</taxon>
        <taxon>Pseudomonadati</taxon>
        <taxon>Pseudomonadota</taxon>
        <taxon>Gammaproteobacteria</taxon>
        <taxon>Legionellales</taxon>
        <taxon>Legionellaceae</taxon>
        <taxon>Legionella</taxon>
    </lineage>
</organism>
<keyword evidence="3" id="KW-1185">Reference proteome</keyword>
<reference evidence="2 3" key="1">
    <citation type="submission" date="2015-11" db="EMBL/GenBank/DDBJ databases">
        <title>Genomic analysis of 38 Legionella species identifies large and diverse effector repertoires.</title>
        <authorList>
            <person name="Burstein D."/>
            <person name="Amaro F."/>
            <person name="Zusman T."/>
            <person name="Lifshitz Z."/>
            <person name="Cohen O."/>
            <person name="Gilbert J.A."/>
            <person name="Pupko T."/>
            <person name="Shuman H.A."/>
            <person name="Segal G."/>
        </authorList>
    </citation>
    <scope>NUCLEOTIDE SEQUENCE [LARGE SCALE GENOMIC DNA]</scope>
    <source>
        <strain evidence="2 3">SE-32A-C8</strain>
    </source>
</reference>
<keyword evidence="1" id="KW-0175">Coiled coil</keyword>
<gene>
    <name evidence="2" type="ORF">Lery_1867</name>
</gene>
<evidence type="ECO:0000313" key="2">
    <source>
        <dbReference type="EMBL" id="KTC96075.1"/>
    </source>
</evidence>
<evidence type="ECO:0000256" key="1">
    <source>
        <dbReference type="SAM" id="Coils"/>
    </source>
</evidence>
<accession>A0A0W0TKL9</accession>
<dbReference type="OrthoDB" id="5652856at2"/>
<feature type="coiled-coil region" evidence="1">
    <location>
        <begin position="80"/>
        <end position="107"/>
    </location>
</feature>
<proteinExistence type="predicted"/>
<protein>
    <submittedName>
        <fullName evidence="2">Uncharacterized protein</fullName>
    </submittedName>
</protein>
<dbReference type="EMBL" id="LNYA01000030">
    <property type="protein sequence ID" value="KTC96075.1"/>
    <property type="molecule type" value="Genomic_DNA"/>
</dbReference>
<dbReference type="RefSeq" id="WP_058527012.1">
    <property type="nucleotide sequence ID" value="NZ_CAAAHY010000007.1"/>
</dbReference>
<comment type="caution">
    <text evidence="2">The sequence shown here is derived from an EMBL/GenBank/DDBJ whole genome shotgun (WGS) entry which is preliminary data.</text>
</comment>